<dbReference type="AlphaFoldDB" id="A0A1U7JF39"/>
<evidence type="ECO:0000313" key="1">
    <source>
        <dbReference type="EMBL" id="OKL43302.1"/>
    </source>
</evidence>
<dbReference type="RefSeq" id="WP_036489506.1">
    <property type="nucleotide sequence ID" value="NZ_LVVZ01000020.1"/>
</dbReference>
<accession>A0A1U7JF39</accession>
<protein>
    <recommendedName>
        <fullName evidence="3">Thiol-disulfide oxidoreductase</fullName>
    </recommendedName>
</protein>
<comment type="caution">
    <text evidence="1">The sequence shown here is derived from an EMBL/GenBank/DDBJ whole genome shotgun (WGS) entry which is preliminary data.</text>
</comment>
<reference evidence="1 2" key="1">
    <citation type="submission" date="2016-03" db="EMBL/GenBank/DDBJ databases">
        <title>Genome sequence of Nesiotobacter sp. nov., a moderately halophilic alphaproteobacterium isolated from the Yellow Sea, China.</title>
        <authorList>
            <person name="Zhang G."/>
            <person name="Zhang R."/>
        </authorList>
    </citation>
    <scope>NUCLEOTIDE SEQUENCE [LARGE SCALE GENOMIC DNA]</scope>
    <source>
        <strain evidence="1 2">WB1-6</strain>
    </source>
</reference>
<evidence type="ECO:0000313" key="2">
    <source>
        <dbReference type="Proteomes" id="UP000185783"/>
    </source>
</evidence>
<name>A0A1U7JF39_9HYPH</name>
<dbReference type="EMBL" id="LVVZ01000020">
    <property type="protein sequence ID" value="OKL43302.1"/>
    <property type="molecule type" value="Genomic_DNA"/>
</dbReference>
<proteinExistence type="predicted"/>
<dbReference type="PANTHER" id="PTHR34290">
    <property type="entry name" value="SI:CH73-390P7.2"/>
    <property type="match status" value="1"/>
</dbReference>
<dbReference type="InterPro" id="IPR007263">
    <property type="entry name" value="DCC1-like"/>
</dbReference>
<dbReference type="Proteomes" id="UP000185783">
    <property type="component" value="Unassembled WGS sequence"/>
</dbReference>
<dbReference type="PANTHER" id="PTHR34290:SF2">
    <property type="entry name" value="OS04G0668800 PROTEIN"/>
    <property type="match status" value="1"/>
</dbReference>
<dbReference type="InterPro" id="IPR044691">
    <property type="entry name" value="DCC1_Trx"/>
</dbReference>
<dbReference type="STRING" id="197461.A3843_13830"/>
<sequence length="127" mass="14559">MITVFYDGKCGLCAREINHYRKIAQPDRFNWADVASHPQMLEGYAVSQADALRYLHAVDADGRVHKGVAAFALIWNEIDGWRRFAPMLAWPGVRHVAEAIYALFAHVRFRSYRHCRLAGTAPKMRED</sequence>
<keyword evidence="2" id="KW-1185">Reference proteome</keyword>
<dbReference type="GO" id="GO:0015035">
    <property type="term" value="F:protein-disulfide reductase activity"/>
    <property type="evidence" value="ECO:0007669"/>
    <property type="project" value="InterPro"/>
</dbReference>
<dbReference type="Pfam" id="PF04134">
    <property type="entry name" value="DCC1-like"/>
    <property type="match status" value="1"/>
</dbReference>
<gene>
    <name evidence="1" type="ORF">A3843_13830</name>
</gene>
<organism evidence="1 2">
    <name type="scientific">Pseudovibrio exalbescens</name>
    <dbReference type="NCBI Taxonomy" id="197461"/>
    <lineage>
        <taxon>Bacteria</taxon>
        <taxon>Pseudomonadati</taxon>
        <taxon>Pseudomonadota</taxon>
        <taxon>Alphaproteobacteria</taxon>
        <taxon>Hyphomicrobiales</taxon>
        <taxon>Stappiaceae</taxon>
        <taxon>Pseudovibrio</taxon>
    </lineage>
</organism>
<evidence type="ECO:0008006" key="3">
    <source>
        <dbReference type="Google" id="ProtNLM"/>
    </source>
</evidence>